<reference evidence="2" key="1">
    <citation type="submission" date="2019-04" db="EMBL/GenBank/DDBJ databases">
        <authorList>
            <person name="Alioto T."/>
            <person name="Alioto T."/>
        </authorList>
    </citation>
    <scope>NUCLEOTIDE SEQUENCE [LARGE SCALE GENOMIC DNA]</scope>
</reference>
<dbReference type="GO" id="GO:0000981">
    <property type="term" value="F:DNA-binding transcription factor activity, RNA polymerase II-specific"/>
    <property type="evidence" value="ECO:0007669"/>
    <property type="project" value="TreeGrafter"/>
</dbReference>
<feature type="compositionally biased region" description="Polar residues" evidence="1">
    <location>
        <begin position="119"/>
        <end position="138"/>
    </location>
</feature>
<dbReference type="GO" id="GO:0000976">
    <property type="term" value="F:transcription cis-regulatory region binding"/>
    <property type="evidence" value="ECO:0007669"/>
    <property type="project" value="InterPro"/>
</dbReference>
<keyword evidence="3" id="KW-1185">Reference proteome</keyword>
<sequence length="145" mass="16092">HWIIVVFGPDTQLPSGQIQNPEIDFDIEEFFPASNIQTETEHSEFSTGNTEPVLESLDIEIHTHFLFSDSSAQPYGCRANSHFLGLEIFDTQMQTDLNFLDNSAHLPLGSILKHSSFSMSNNSPDTETQNEGLSSAPNLSALEVH</sequence>
<feature type="region of interest" description="Disordered" evidence="1">
    <location>
        <begin position="119"/>
        <end position="145"/>
    </location>
</feature>
<comment type="caution">
    <text evidence="2">The sequence shown here is derived from an EMBL/GenBank/DDBJ whole genome shotgun (WGS) entry which is preliminary data.</text>
</comment>
<protein>
    <submittedName>
        <fullName evidence="2">Uncharacterized protein</fullName>
    </submittedName>
</protein>
<proteinExistence type="predicted"/>
<dbReference type="InterPro" id="IPR055303">
    <property type="entry name" value="ATMIN"/>
</dbReference>
<organism evidence="2 3">
    <name type="scientific">Marmota monax</name>
    <name type="common">Woodchuck</name>
    <dbReference type="NCBI Taxonomy" id="9995"/>
    <lineage>
        <taxon>Eukaryota</taxon>
        <taxon>Metazoa</taxon>
        <taxon>Chordata</taxon>
        <taxon>Craniata</taxon>
        <taxon>Vertebrata</taxon>
        <taxon>Euteleostomi</taxon>
        <taxon>Mammalia</taxon>
        <taxon>Eutheria</taxon>
        <taxon>Euarchontoglires</taxon>
        <taxon>Glires</taxon>
        <taxon>Rodentia</taxon>
        <taxon>Sciuromorpha</taxon>
        <taxon>Sciuridae</taxon>
        <taxon>Xerinae</taxon>
        <taxon>Marmotini</taxon>
        <taxon>Marmota</taxon>
    </lineage>
</organism>
<feature type="non-terminal residue" evidence="2">
    <location>
        <position position="1"/>
    </location>
</feature>
<dbReference type="GO" id="GO:0005634">
    <property type="term" value="C:nucleus"/>
    <property type="evidence" value="ECO:0007669"/>
    <property type="project" value="TreeGrafter"/>
</dbReference>
<gene>
    <name evidence="2" type="ORF">MONAX_5E038273</name>
</gene>
<evidence type="ECO:0000313" key="2">
    <source>
        <dbReference type="EMBL" id="VTJ82037.1"/>
    </source>
</evidence>
<dbReference type="Proteomes" id="UP000335636">
    <property type="component" value="Unassembled WGS sequence"/>
</dbReference>
<evidence type="ECO:0000313" key="3">
    <source>
        <dbReference type="Proteomes" id="UP000335636"/>
    </source>
</evidence>
<name>A0A5E4CJI5_MARMO</name>
<dbReference type="GO" id="GO:0045944">
    <property type="term" value="P:positive regulation of transcription by RNA polymerase II"/>
    <property type="evidence" value="ECO:0007669"/>
    <property type="project" value="InterPro"/>
</dbReference>
<dbReference type="PANTHER" id="PTHR46664">
    <property type="entry name" value="ATM INTERACTOR"/>
    <property type="match status" value="1"/>
</dbReference>
<dbReference type="PANTHER" id="PTHR46664:SF1">
    <property type="entry name" value="ATM INTERACTOR"/>
    <property type="match status" value="1"/>
</dbReference>
<evidence type="ECO:0000256" key="1">
    <source>
        <dbReference type="SAM" id="MobiDB-lite"/>
    </source>
</evidence>
<dbReference type="EMBL" id="CABDUW010001489">
    <property type="protein sequence ID" value="VTJ82037.1"/>
    <property type="molecule type" value="Genomic_DNA"/>
</dbReference>
<accession>A0A5E4CJI5</accession>
<dbReference type="AlphaFoldDB" id="A0A5E4CJI5"/>